<reference evidence="9" key="1">
    <citation type="submission" date="2018-06" db="EMBL/GenBank/DDBJ databases">
        <title>Paenibacillus xerothermodurans sp. nov. an extremely dry heat resistant spore forming bacterium isolated from the soil of Cape Canaveral, Florida.</title>
        <authorList>
            <person name="Seuylemezian A."/>
            <person name="Kaur N."/>
            <person name="Patil P."/>
            <person name="Patil P."/>
            <person name="Mayilraj S."/>
            <person name="Vaishampayan P."/>
        </authorList>
    </citation>
    <scope>NUCLEOTIDE SEQUENCE [LARGE SCALE GENOMIC DNA]</scope>
    <source>
        <strain evidence="9">ATCC 27380</strain>
    </source>
</reference>
<dbReference type="InterPro" id="IPR001958">
    <property type="entry name" value="Tet-R_TetA/multi-R_MdtG-like"/>
</dbReference>
<protein>
    <submittedName>
        <fullName evidence="9">MFS transporter</fullName>
    </submittedName>
</protein>
<evidence type="ECO:0000256" key="1">
    <source>
        <dbReference type="ARBA" id="ARBA00004651"/>
    </source>
</evidence>
<feature type="transmembrane region" description="Helical" evidence="7">
    <location>
        <begin position="135"/>
        <end position="157"/>
    </location>
</feature>
<evidence type="ECO:0000313" key="10">
    <source>
        <dbReference type="Proteomes" id="UP000214746"/>
    </source>
</evidence>
<feature type="transmembrane region" description="Helical" evidence="7">
    <location>
        <begin position="163"/>
        <end position="183"/>
    </location>
</feature>
<gene>
    <name evidence="9" type="ORF">CBW46_009100</name>
</gene>
<dbReference type="NCBIfam" id="TIGR00880">
    <property type="entry name" value="2_A_01_02"/>
    <property type="match status" value="1"/>
</dbReference>
<keyword evidence="5 7" id="KW-1133">Transmembrane helix</keyword>
<sequence>MAMLTNRKLSLFLLLANLFIPFLGIGLVIPIMPAYMRELGLTGEIMGYLIASFSCAQLLVSPIAGVWVDRIGRKKMIIYGLFIFAFSEFLFGIGSHVSVLFISRVLGGVSAAFIMPAVTAFVADITTSEERPQAMGYVSAAISAGFIIGPGVGGFVADLGLRAPFFLAAAIAAVAAVSSVFVLKEPLSPAQLEANARNKIKLDFGAELKKSLQPAYFAPLLIVFVLAFGLSAYETMFGLFVSEKFNFSPRDISIIITVGTVFGFVAQIAFFGRIIEKLGEKRLIQGTLIFAALFIALSVVISRYWLVMVVTFVVFLACDLLRPALTTLLSRLAGKEQGFVAGMNSTYTSLGNIIGPTLAGILFDWNINLPYIFAAFILIAGFVMSVFWKEQQLDAADASESAGSQTNNGGAGTK</sequence>
<evidence type="ECO:0000259" key="8">
    <source>
        <dbReference type="PROSITE" id="PS50850"/>
    </source>
</evidence>
<dbReference type="PANTHER" id="PTHR23504:SF115">
    <property type="entry name" value="MULTIDRUG RESISTANCE PROTEIN 2"/>
    <property type="match status" value="1"/>
</dbReference>
<evidence type="ECO:0000256" key="5">
    <source>
        <dbReference type="ARBA" id="ARBA00022989"/>
    </source>
</evidence>
<dbReference type="PRINTS" id="PR01035">
    <property type="entry name" value="TCRTETA"/>
</dbReference>
<organism evidence="9 10">
    <name type="scientific">Paenibacillus xerothermodurans</name>
    <dbReference type="NCBI Taxonomy" id="1977292"/>
    <lineage>
        <taxon>Bacteria</taxon>
        <taxon>Bacillati</taxon>
        <taxon>Bacillota</taxon>
        <taxon>Bacilli</taxon>
        <taxon>Bacillales</taxon>
        <taxon>Paenibacillaceae</taxon>
        <taxon>Paenibacillus</taxon>
    </lineage>
</organism>
<keyword evidence="3" id="KW-0813">Transport</keyword>
<dbReference type="GO" id="GO:0042910">
    <property type="term" value="F:xenobiotic transmembrane transporter activity"/>
    <property type="evidence" value="ECO:0007669"/>
    <property type="project" value="InterPro"/>
</dbReference>
<evidence type="ECO:0000256" key="6">
    <source>
        <dbReference type="ARBA" id="ARBA00023136"/>
    </source>
</evidence>
<dbReference type="InterPro" id="IPR005829">
    <property type="entry name" value="Sugar_transporter_CS"/>
</dbReference>
<dbReference type="PROSITE" id="PS00216">
    <property type="entry name" value="SUGAR_TRANSPORT_1"/>
    <property type="match status" value="1"/>
</dbReference>
<dbReference type="EMBL" id="NHRJ02000003">
    <property type="protein sequence ID" value="PZE21490.1"/>
    <property type="molecule type" value="Genomic_DNA"/>
</dbReference>
<feature type="transmembrane region" description="Helical" evidence="7">
    <location>
        <begin position="12"/>
        <end position="33"/>
    </location>
</feature>
<feature type="domain" description="Major facilitator superfamily (MFS) profile" evidence="8">
    <location>
        <begin position="10"/>
        <end position="392"/>
    </location>
</feature>
<evidence type="ECO:0000256" key="2">
    <source>
        <dbReference type="ARBA" id="ARBA00007520"/>
    </source>
</evidence>
<feature type="transmembrane region" description="Helical" evidence="7">
    <location>
        <begin position="369"/>
        <end position="388"/>
    </location>
</feature>
<accession>A0A2W1NCV5</accession>
<dbReference type="GO" id="GO:0005886">
    <property type="term" value="C:plasma membrane"/>
    <property type="evidence" value="ECO:0007669"/>
    <property type="project" value="UniProtKB-SubCell"/>
</dbReference>
<dbReference type="InterPro" id="IPR036259">
    <property type="entry name" value="MFS_trans_sf"/>
</dbReference>
<feature type="transmembrane region" description="Helical" evidence="7">
    <location>
        <begin position="45"/>
        <end position="64"/>
    </location>
</feature>
<dbReference type="RefSeq" id="WP_089199687.1">
    <property type="nucleotide sequence ID" value="NZ_NHRJ02000003.1"/>
</dbReference>
<feature type="transmembrane region" description="Helical" evidence="7">
    <location>
        <begin position="307"/>
        <end position="325"/>
    </location>
</feature>
<keyword evidence="10" id="KW-1185">Reference proteome</keyword>
<proteinExistence type="inferred from homology"/>
<dbReference type="Pfam" id="PF07690">
    <property type="entry name" value="MFS_1"/>
    <property type="match status" value="1"/>
</dbReference>
<dbReference type="InterPro" id="IPR011701">
    <property type="entry name" value="MFS"/>
</dbReference>
<dbReference type="InterPro" id="IPR020846">
    <property type="entry name" value="MFS_dom"/>
</dbReference>
<comment type="caution">
    <text evidence="9">The sequence shown here is derived from an EMBL/GenBank/DDBJ whole genome shotgun (WGS) entry which is preliminary data.</text>
</comment>
<name>A0A2W1NCV5_PAEXE</name>
<keyword evidence="6 7" id="KW-0472">Membrane</keyword>
<feature type="transmembrane region" description="Helical" evidence="7">
    <location>
        <begin position="252"/>
        <end position="271"/>
    </location>
</feature>
<feature type="transmembrane region" description="Helical" evidence="7">
    <location>
        <begin position="76"/>
        <end position="95"/>
    </location>
</feature>
<keyword evidence="4 7" id="KW-0812">Transmembrane</keyword>
<feature type="transmembrane region" description="Helical" evidence="7">
    <location>
        <begin position="283"/>
        <end position="301"/>
    </location>
</feature>
<evidence type="ECO:0000256" key="3">
    <source>
        <dbReference type="ARBA" id="ARBA00022448"/>
    </source>
</evidence>
<evidence type="ECO:0000313" key="9">
    <source>
        <dbReference type="EMBL" id="PZE21490.1"/>
    </source>
</evidence>
<dbReference type="OrthoDB" id="9793283at2"/>
<dbReference type="PROSITE" id="PS50850">
    <property type="entry name" value="MFS"/>
    <property type="match status" value="1"/>
</dbReference>
<dbReference type="Gene3D" id="1.20.1250.20">
    <property type="entry name" value="MFS general substrate transporter like domains"/>
    <property type="match status" value="1"/>
</dbReference>
<feature type="transmembrane region" description="Helical" evidence="7">
    <location>
        <begin position="216"/>
        <end position="240"/>
    </location>
</feature>
<dbReference type="PANTHER" id="PTHR23504">
    <property type="entry name" value="MAJOR FACILITATOR SUPERFAMILY DOMAIN-CONTAINING PROTEIN 10"/>
    <property type="match status" value="1"/>
</dbReference>
<evidence type="ECO:0000256" key="4">
    <source>
        <dbReference type="ARBA" id="ARBA00022692"/>
    </source>
</evidence>
<evidence type="ECO:0000256" key="7">
    <source>
        <dbReference type="SAM" id="Phobius"/>
    </source>
</evidence>
<feature type="transmembrane region" description="Helical" evidence="7">
    <location>
        <begin position="101"/>
        <end position="123"/>
    </location>
</feature>
<dbReference type="Proteomes" id="UP000214746">
    <property type="component" value="Unassembled WGS sequence"/>
</dbReference>
<feature type="transmembrane region" description="Helical" evidence="7">
    <location>
        <begin position="346"/>
        <end position="363"/>
    </location>
</feature>
<comment type="similarity">
    <text evidence="2">Belongs to the major facilitator superfamily. TCR/Tet family.</text>
</comment>
<dbReference type="SUPFAM" id="SSF103473">
    <property type="entry name" value="MFS general substrate transporter"/>
    <property type="match status" value="1"/>
</dbReference>
<comment type="subcellular location">
    <subcellularLocation>
        <location evidence="1">Cell membrane</location>
        <topology evidence="1">Multi-pass membrane protein</topology>
    </subcellularLocation>
</comment>
<dbReference type="CDD" id="cd17325">
    <property type="entry name" value="MFS_MdtG_SLC18_like"/>
    <property type="match status" value="1"/>
</dbReference>
<dbReference type="AlphaFoldDB" id="A0A2W1NCV5"/>